<dbReference type="InterPro" id="IPR024072">
    <property type="entry name" value="DHFR-like_dom_sf"/>
</dbReference>
<evidence type="ECO:0000313" key="3">
    <source>
        <dbReference type="Proteomes" id="UP001145094"/>
    </source>
</evidence>
<dbReference type="Proteomes" id="UP001145094">
    <property type="component" value="Unassembled WGS sequence"/>
</dbReference>
<dbReference type="PANTHER" id="PTHR38011">
    <property type="entry name" value="DIHYDROFOLATE REDUCTASE FAMILY PROTEIN (AFU_ORTHOLOGUE AFUA_8G06820)"/>
    <property type="match status" value="1"/>
</dbReference>
<keyword evidence="2" id="KW-0808">Transferase</keyword>
<reference evidence="2" key="2">
    <citation type="submission" date="2022-11" db="EMBL/GenBank/DDBJ databases">
        <title>Draft genome sequence of Sellimonas catena strain 18CBH55.</title>
        <authorList>
            <person name="Hisatomi A."/>
            <person name="Ohkuma M."/>
            <person name="Sakamoto M."/>
        </authorList>
    </citation>
    <scope>NUCLEOTIDE SEQUENCE</scope>
    <source>
        <strain evidence="2">18CBH55</strain>
    </source>
</reference>
<accession>A0A9W6FE75</accession>
<proteinExistence type="predicted"/>
<name>A0A9W6FE75_9FIRM</name>
<comment type="caution">
    <text evidence="2">The sequence shown here is derived from an EMBL/GenBank/DDBJ whole genome shotgun (WGS) entry which is preliminary data.</text>
</comment>
<dbReference type="EMBL" id="BSCH01000002">
    <property type="protein sequence ID" value="GLG88894.1"/>
    <property type="molecule type" value="Genomic_DNA"/>
</dbReference>
<sequence length="187" mass="21528">MIFAYEQREEFMKKISLFIAMSLDGYIADSKGSVNWLSGQGNDDDNVDTYSEFVKDIDAVVMGWNTYHQIVTELSPDEWVYQDFITYVVTHNPRESSDKIHFVNESPVNLVRRLREENGKGIWICGGANLIQQLVKKDSIDCYYITVIPTILGSGIRLFGNADHEIKLRLLKTQSYNGMTDLVYIRR</sequence>
<dbReference type="GO" id="GO:0008703">
    <property type="term" value="F:5-amino-6-(5-phosphoribosylamino)uracil reductase activity"/>
    <property type="evidence" value="ECO:0007669"/>
    <property type="project" value="InterPro"/>
</dbReference>
<dbReference type="GO" id="GO:0016301">
    <property type="term" value="F:kinase activity"/>
    <property type="evidence" value="ECO:0007669"/>
    <property type="project" value="UniProtKB-KW"/>
</dbReference>
<dbReference type="Gene3D" id="3.40.430.10">
    <property type="entry name" value="Dihydrofolate Reductase, subunit A"/>
    <property type="match status" value="1"/>
</dbReference>
<feature type="domain" description="Bacterial bifunctional deaminase-reductase C-terminal" evidence="1">
    <location>
        <begin position="14"/>
        <end position="176"/>
    </location>
</feature>
<dbReference type="GO" id="GO:0009231">
    <property type="term" value="P:riboflavin biosynthetic process"/>
    <property type="evidence" value="ECO:0007669"/>
    <property type="project" value="InterPro"/>
</dbReference>
<reference evidence="2" key="3">
    <citation type="journal article" date="2023" name="Int. J. Syst. Evol. Microbiol.">
        <title>Sellimonas catena sp. nov., isolated from human faeces.</title>
        <authorList>
            <person name="Hisatomi A."/>
            <person name="Ohkuma M."/>
            <person name="Sakamoto M."/>
        </authorList>
    </citation>
    <scope>NUCLEOTIDE SEQUENCE</scope>
    <source>
        <strain evidence="2">18CBH55</strain>
    </source>
</reference>
<dbReference type="InterPro" id="IPR002734">
    <property type="entry name" value="RibDG_C"/>
</dbReference>
<evidence type="ECO:0000259" key="1">
    <source>
        <dbReference type="Pfam" id="PF01872"/>
    </source>
</evidence>
<protein>
    <submittedName>
        <fullName evidence="2">Diacylglycerol kinase</fullName>
    </submittedName>
</protein>
<organism evidence="2 3">
    <name type="scientific">Sellimonas catena</name>
    <dbReference type="NCBI Taxonomy" id="2994035"/>
    <lineage>
        <taxon>Bacteria</taxon>
        <taxon>Bacillati</taxon>
        <taxon>Bacillota</taxon>
        <taxon>Clostridia</taxon>
        <taxon>Lachnospirales</taxon>
        <taxon>Lachnospiraceae</taxon>
        <taxon>Sellimonas</taxon>
    </lineage>
</organism>
<dbReference type="SUPFAM" id="SSF53597">
    <property type="entry name" value="Dihydrofolate reductase-like"/>
    <property type="match status" value="1"/>
</dbReference>
<dbReference type="InterPro" id="IPR050765">
    <property type="entry name" value="Riboflavin_Biosynth_HTPR"/>
</dbReference>
<dbReference type="PANTHER" id="PTHR38011:SF11">
    <property type="entry name" value="2,5-DIAMINO-6-RIBOSYLAMINO-4(3H)-PYRIMIDINONE 5'-PHOSPHATE REDUCTASE"/>
    <property type="match status" value="1"/>
</dbReference>
<dbReference type="Pfam" id="PF01872">
    <property type="entry name" value="RibD_C"/>
    <property type="match status" value="1"/>
</dbReference>
<reference evidence="2" key="1">
    <citation type="submission" date="2022-11" db="EMBL/GenBank/DDBJ databases">
        <title>Draft genome sequence of Sellimonas catena strain 18CBH55.</title>
        <authorList>
            <person name="Atsushi H."/>
            <person name="Moriya O."/>
            <person name="Mitsuo S."/>
        </authorList>
    </citation>
    <scope>NUCLEOTIDE SEQUENCE</scope>
    <source>
        <strain evidence="2">18CBH55</strain>
    </source>
</reference>
<dbReference type="AlphaFoldDB" id="A0A9W6FE75"/>
<gene>
    <name evidence="2" type="ORF">Selli2_03200</name>
</gene>
<evidence type="ECO:0000313" key="2">
    <source>
        <dbReference type="EMBL" id="GLG88894.1"/>
    </source>
</evidence>
<keyword evidence="2" id="KW-0418">Kinase</keyword>